<protein>
    <submittedName>
        <fullName evidence="1">Uncharacterized protein</fullName>
    </submittedName>
</protein>
<comment type="caution">
    <text evidence="1">The sequence shown here is derived from an EMBL/GenBank/DDBJ whole genome shotgun (WGS) entry which is preliminary data.</text>
</comment>
<sequence>MILLGLILTLGIYAQRVNEIDMSVMRARHAVDSLVINDVLLQARTDSLTTVVDPSDSTATFTVITFDNGAIMDNSETDTLFIKETVFKIEGELFVTEHVTEGEHESGMTYMSTLGIQTINTGGTFERLNEGNMAYTGSHLHEFSHDDGRLTYTRHTDISMTVNATVSVESGETTQEVQLRIAKNGTTIEGSNMGVSFTAVNKNAAVPLFWMLDMSQNDYVEVWGTSDTNGDDIIINHFVMGITTH</sequence>
<name>A0A0F9QPK0_9ZZZZ</name>
<gene>
    <name evidence="1" type="ORF">LCGC14_0989560</name>
</gene>
<dbReference type="AlphaFoldDB" id="A0A0F9QPK0"/>
<dbReference type="EMBL" id="LAZR01003748">
    <property type="protein sequence ID" value="KKN15081.1"/>
    <property type="molecule type" value="Genomic_DNA"/>
</dbReference>
<proteinExistence type="predicted"/>
<organism evidence="1">
    <name type="scientific">marine sediment metagenome</name>
    <dbReference type="NCBI Taxonomy" id="412755"/>
    <lineage>
        <taxon>unclassified sequences</taxon>
        <taxon>metagenomes</taxon>
        <taxon>ecological metagenomes</taxon>
    </lineage>
</organism>
<accession>A0A0F9QPK0</accession>
<reference evidence="1" key="1">
    <citation type="journal article" date="2015" name="Nature">
        <title>Complex archaea that bridge the gap between prokaryotes and eukaryotes.</title>
        <authorList>
            <person name="Spang A."/>
            <person name="Saw J.H."/>
            <person name="Jorgensen S.L."/>
            <person name="Zaremba-Niedzwiedzka K."/>
            <person name="Martijn J."/>
            <person name="Lind A.E."/>
            <person name="van Eijk R."/>
            <person name="Schleper C."/>
            <person name="Guy L."/>
            <person name="Ettema T.J."/>
        </authorList>
    </citation>
    <scope>NUCLEOTIDE SEQUENCE</scope>
</reference>
<evidence type="ECO:0000313" key="1">
    <source>
        <dbReference type="EMBL" id="KKN15081.1"/>
    </source>
</evidence>